<feature type="domain" description="C2H2-type" evidence="3">
    <location>
        <begin position="223"/>
        <end position="250"/>
    </location>
</feature>
<dbReference type="PANTHER" id="PTHR46451">
    <property type="entry name" value="RAS-RESPONSIVE ELEMENT-BINDING PROTEIN 1"/>
    <property type="match status" value="1"/>
</dbReference>
<accession>A0ABR3L7Z9</accession>
<evidence type="ECO:0000313" key="4">
    <source>
        <dbReference type="EMBL" id="KAL1249050.1"/>
    </source>
</evidence>
<feature type="region of interest" description="Disordered" evidence="2">
    <location>
        <begin position="91"/>
        <end position="163"/>
    </location>
</feature>
<feature type="domain" description="C2H2-type" evidence="3">
    <location>
        <begin position="254"/>
        <end position="281"/>
    </location>
</feature>
<reference evidence="4 5" key="1">
    <citation type="submission" date="2023-09" db="EMBL/GenBank/DDBJ databases">
        <authorList>
            <person name="Wang M."/>
        </authorList>
    </citation>
    <scope>NUCLEOTIDE SEQUENCE [LARGE SCALE GENOMIC DNA]</scope>
    <source>
        <strain evidence="4">GT-2023</strain>
        <tissue evidence="4">Liver</tissue>
    </source>
</reference>
<organism evidence="4 5">
    <name type="scientific">Cirrhinus molitorella</name>
    <name type="common">mud carp</name>
    <dbReference type="NCBI Taxonomy" id="172907"/>
    <lineage>
        <taxon>Eukaryota</taxon>
        <taxon>Metazoa</taxon>
        <taxon>Chordata</taxon>
        <taxon>Craniata</taxon>
        <taxon>Vertebrata</taxon>
        <taxon>Euteleostomi</taxon>
        <taxon>Actinopterygii</taxon>
        <taxon>Neopterygii</taxon>
        <taxon>Teleostei</taxon>
        <taxon>Ostariophysi</taxon>
        <taxon>Cypriniformes</taxon>
        <taxon>Cyprinidae</taxon>
        <taxon>Labeoninae</taxon>
        <taxon>Labeonini</taxon>
        <taxon>Cirrhinus</taxon>
    </lineage>
</organism>
<dbReference type="InterPro" id="IPR052795">
    <property type="entry name" value="RREB1"/>
</dbReference>
<evidence type="ECO:0000259" key="3">
    <source>
        <dbReference type="PROSITE" id="PS50157"/>
    </source>
</evidence>
<proteinExistence type="predicted"/>
<feature type="compositionally biased region" description="Polar residues" evidence="2">
    <location>
        <begin position="127"/>
        <end position="140"/>
    </location>
</feature>
<evidence type="ECO:0000256" key="1">
    <source>
        <dbReference type="PROSITE-ProRule" id="PRU00042"/>
    </source>
</evidence>
<feature type="non-terminal residue" evidence="4">
    <location>
        <position position="319"/>
    </location>
</feature>
<keyword evidence="1" id="KW-0863">Zinc-finger</keyword>
<dbReference type="InterPro" id="IPR036236">
    <property type="entry name" value="Znf_C2H2_sf"/>
</dbReference>
<name>A0ABR3L7Z9_9TELE</name>
<feature type="compositionally biased region" description="Basic and acidic residues" evidence="2">
    <location>
        <begin position="102"/>
        <end position="125"/>
    </location>
</feature>
<dbReference type="SUPFAM" id="SSF57667">
    <property type="entry name" value="beta-beta-alpha zinc fingers"/>
    <property type="match status" value="2"/>
</dbReference>
<keyword evidence="5" id="KW-1185">Reference proteome</keyword>
<dbReference type="SMART" id="SM00355">
    <property type="entry name" value="ZnF_C2H2"/>
    <property type="match status" value="2"/>
</dbReference>
<dbReference type="EMBL" id="JAYMGO010000024">
    <property type="protein sequence ID" value="KAL1249050.1"/>
    <property type="molecule type" value="Genomic_DNA"/>
</dbReference>
<dbReference type="PROSITE" id="PS00028">
    <property type="entry name" value="ZINC_FINGER_C2H2_1"/>
    <property type="match status" value="2"/>
</dbReference>
<protein>
    <recommendedName>
        <fullName evidence="3">C2H2-type domain-containing protein</fullName>
    </recommendedName>
</protein>
<dbReference type="Pfam" id="PF00096">
    <property type="entry name" value="zf-C2H2"/>
    <property type="match status" value="2"/>
</dbReference>
<dbReference type="PROSITE" id="PS50157">
    <property type="entry name" value="ZINC_FINGER_C2H2_2"/>
    <property type="match status" value="2"/>
</dbReference>
<dbReference type="PANTHER" id="PTHR46451:SF1">
    <property type="entry name" value="RAS-RESPONSIVE ELEMENT-BINDING PROTEIN 1"/>
    <property type="match status" value="1"/>
</dbReference>
<keyword evidence="1" id="KW-0479">Metal-binding</keyword>
<gene>
    <name evidence="4" type="ORF">QQF64_022368</name>
</gene>
<feature type="compositionally biased region" description="Acidic residues" evidence="2">
    <location>
        <begin position="143"/>
        <end position="163"/>
    </location>
</feature>
<dbReference type="Gene3D" id="3.30.160.60">
    <property type="entry name" value="Classic Zinc Finger"/>
    <property type="match status" value="3"/>
</dbReference>
<sequence>MERCLAAGVAGAASVTHVPLETRAGATRDTPPYLSALEERERDAVGGKRNKRFPLSSLKHLGVGGIWESGELKRKLIITIIIMSRRKQPNPNKVKLMENSTEETRTESAHCTLTREEAEQSDERQSPAPTGTQTSHTEGSASVEEEANEWENEQNGVDEDMEVSDGVDLSSINSMMSTVMKAAQLNGSVDSAHNTPIKVAVKSPSTSRSGRKNQEAKEESGCIICPLCDKSFQTQHQLTMHIRQHNTDSGTSDHSCSICGKSLSSASSLDRHMLVHSGERPYECSVCHQTFTTNGNMHRSVGRFIGYSRVARVFRVVAK</sequence>
<evidence type="ECO:0000256" key="2">
    <source>
        <dbReference type="SAM" id="MobiDB-lite"/>
    </source>
</evidence>
<keyword evidence="1" id="KW-0862">Zinc</keyword>
<comment type="caution">
    <text evidence="4">The sequence shown here is derived from an EMBL/GenBank/DDBJ whole genome shotgun (WGS) entry which is preliminary data.</text>
</comment>
<dbReference type="InterPro" id="IPR013087">
    <property type="entry name" value="Znf_C2H2_type"/>
</dbReference>
<evidence type="ECO:0000313" key="5">
    <source>
        <dbReference type="Proteomes" id="UP001558613"/>
    </source>
</evidence>
<dbReference type="Proteomes" id="UP001558613">
    <property type="component" value="Unassembled WGS sequence"/>
</dbReference>